<dbReference type="InterPro" id="IPR050202">
    <property type="entry name" value="Cyt/Deoxycyt_deaminase"/>
</dbReference>
<dbReference type="GO" id="GO:0072527">
    <property type="term" value="P:pyrimidine-containing compound metabolic process"/>
    <property type="evidence" value="ECO:0007669"/>
    <property type="project" value="UniProtKB-ARBA"/>
</dbReference>
<evidence type="ECO:0000256" key="3">
    <source>
        <dbReference type="PIRSR" id="PIRSR006334-1"/>
    </source>
</evidence>
<evidence type="ECO:0000256" key="2">
    <source>
        <dbReference type="ARBA" id="ARBA00011738"/>
    </source>
</evidence>
<keyword evidence="5" id="KW-0479">Metal-binding</keyword>
<feature type="binding site" evidence="5">
    <location>
        <position position="112"/>
    </location>
    <ligand>
        <name>Zn(2+)</name>
        <dbReference type="ChEBI" id="CHEBI:29105"/>
        <note>catalytic</note>
    </ligand>
</feature>
<keyword evidence="9" id="KW-1185">Reference proteome</keyword>
<dbReference type="InterPro" id="IPR016193">
    <property type="entry name" value="Cytidine_deaminase-like"/>
</dbReference>
<reference evidence="8 9" key="1">
    <citation type="journal article" date="2007" name="Science">
        <title>The Chlamydomonas genome reveals the evolution of key animal and plant functions.</title>
        <authorList>
            <person name="Merchant S.S."/>
            <person name="Prochnik S.E."/>
            <person name="Vallon O."/>
            <person name="Harris E.H."/>
            <person name="Karpowicz S.J."/>
            <person name="Witman G.B."/>
            <person name="Terry A."/>
            <person name="Salamov A."/>
            <person name="Fritz-Laylin L.K."/>
            <person name="Marechal-Drouard L."/>
            <person name="Marshall W.F."/>
            <person name="Qu L.H."/>
            <person name="Nelson D.R."/>
            <person name="Sanderfoot A.A."/>
            <person name="Spalding M.H."/>
            <person name="Kapitonov V.V."/>
            <person name="Ren Q."/>
            <person name="Ferris P."/>
            <person name="Lindquist E."/>
            <person name="Shapiro H."/>
            <person name="Lucas S.M."/>
            <person name="Grimwood J."/>
            <person name="Schmutz J."/>
            <person name="Cardol P."/>
            <person name="Cerutti H."/>
            <person name="Chanfreau G."/>
            <person name="Chen C.L."/>
            <person name="Cognat V."/>
            <person name="Croft M.T."/>
            <person name="Dent R."/>
            <person name="Dutcher S."/>
            <person name="Fernandez E."/>
            <person name="Fukuzawa H."/>
            <person name="Gonzalez-Ballester D."/>
            <person name="Gonzalez-Halphen D."/>
            <person name="Hallmann A."/>
            <person name="Hanikenne M."/>
            <person name="Hippler M."/>
            <person name="Inwood W."/>
            <person name="Jabbari K."/>
            <person name="Kalanon M."/>
            <person name="Kuras R."/>
            <person name="Lefebvre P.A."/>
            <person name="Lemaire S.D."/>
            <person name="Lobanov A.V."/>
            <person name="Lohr M."/>
            <person name="Manuell A."/>
            <person name="Meier I."/>
            <person name="Mets L."/>
            <person name="Mittag M."/>
            <person name="Mittelmeier T."/>
            <person name="Moroney J.V."/>
            <person name="Moseley J."/>
            <person name="Napoli C."/>
            <person name="Nedelcu A.M."/>
            <person name="Niyogi K."/>
            <person name="Novoselov S.V."/>
            <person name="Paulsen I.T."/>
            <person name="Pazour G."/>
            <person name="Purton S."/>
            <person name="Ral J.P."/>
            <person name="Riano-Pachon D.M."/>
            <person name="Riekhof W."/>
            <person name="Rymarquis L."/>
            <person name="Schroda M."/>
            <person name="Stern D."/>
            <person name="Umen J."/>
            <person name="Willows R."/>
            <person name="Wilson N."/>
            <person name="Zimmer S.L."/>
            <person name="Allmer J."/>
            <person name="Balk J."/>
            <person name="Bisova K."/>
            <person name="Chen C.J."/>
            <person name="Elias M."/>
            <person name="Gendler K."/>
            <person name="Hauser C."/>
            <person name="Lamb M.R."/>
            <person name="Ledford H."/>
            <person name="Long J.C."/>
            <person name="Minagawa J."/>
            <person name="Page M.D."/>
            <person name="Pan J."/>
            <person name="Pootakham W."/>
            <person name="Roje S."/>
            <person name="Rose A."/>
            <person name="Stahlberg E."/>
            <person name="Terauchi A.M."/>
            <person name="Yang P."/>
            <person name="Ball S."/>
            <person name="Bowler C."/>
            <person name="Dieckmann C.L."/>
            <person name="Gladyshev V.N."/>
            <person name="Green P."/>
            <person name="Jorgensen R."/>
            <person name="Mayfield S."/>
            <person name="Mueller-Roeber B."/>
            <person name="Rajamani S."/>
            <person name="Sayre R.T."/>
            <person name="Brokstein P."/>
            <person name="Dubchak I."/>
            <person name="Goodstein D."/>
            <person name="Hornick L."/>
            <person name="Huang Y.W."/>
            <person name="Jhaveri J."/>
            <person name="Luo Y."/>
            <person name="Martinez D."/>
            <person name="Ngau W.C."/>
            <person name="Otillar B."/>
            <person name="Poliakov A."/>
            <person name="Porter A."/>
            <person name="Szajkowski L."/>
            <person name="Werner G."/>
            <person name="Zhou K."/>
            <person name="Grigoriev I.V."/>
            <person name="Rokhsar D.S."/>
            <person name="Grossman A.R."/>
        </authorList>
    </citation>
    <scope>NUCLEOTIDE SEQUENCE [LARGE SCALE GENOMIC DNA]</scope>
    <source>
        <strain evidence="9">CC-503</strain>
    </source>
</reference>
<dbReference type="PANTHER" id="PTHR11644">
    <property type="entry name" value="CYTIDINE DEAMINASE"/>
    <property type="match status" value="1"/>
</dbReference>
<dbReference type="Proteomes" id="UP000006906">
    <property type="component" value="Chromosome 13"/>
</dbReference>
<dbReference type="NCBIfam" id="NF006537">
    <property type="entry name" value="PRK09027.1"/>
    <property type="match status" value="1"/>
</dbReference>
<dbReference type="GO" id="GO:0004126">
    <property type="term" value="F:cytidine deaminase activity"/>
    <property type="evidence" value="ECO:0000318"/>
    <property type="project" value="GO_Central"/>
</dbReference>
<dbReference type="GO" id="GO:0055086">
    <property type="term" value="P:nucleobase-containing small molecule metabolic process"/>
    <property type="evidence" value="ECO:0007669"/>
    <property type="project" value="UniProtKB-ARBA"/>
</dbReference>
<dbReference type="ExpressionAtlas" id="A0A2K3CZM2">
    <property type="expression patterns" value="baseline and differential"/>
</dbReference>
<name>A0A2K3CZM2_CHLRE</name>
<evidence type="ECO:0000313" key="8">
    <source>
        <dbReference type="EMBL" id="PNW73736.1"/>
    </source>
</evidence>
<dbReference type="GO" id="GO:0005829">
    <property type="term" value="C:cytosol"/>
    <property type="evidence" value="ECO:0000318"/>
    <property type="project" value="GO_Central"/>
</dbReference>
<gene>
    <name evidence="8" type="ORF">CHLRE_13g570550v5</name>
</gene>
<feature type="binding site" evidence="4">
    <location>
        <begin position="99"/>
        <end position="101"/>
    </location>
    <ligand>
        <name>substrate</name>
    </ligand>
</feature>
<keyword evidence="5" id="KW-0862">Zinc</keyword>
<proteinExistence type="inferred from homology"/>
<sequence>MHRVIARSASTSAESTTTQPCCSSASPHVHQDSSPLKGRFVLPAAEWQQLLASHPGKSPEEVLFSLITPASKLARPPISGYHVGAVALAGSGNVYVGVNIEFPGTALNNSIHGEQYLLVNCLHAGESSIRALAVSAAPCGHCRQFYSEIKDADDLEFIFGKDARPKFLNDLLPERFGPADLQDEPFPLLLEQQSNSVAWSPEAEAAMAEAGRRGDSAFAQAAGEALAEAQKCYAPYTRCHSGAAIITTSGGVHSGGYIESAAYNPSMSPFHAAVVAAVTAGGLPDGYGQIREVVLAERPDAPVQHAANIRLLLQAVAPAARLTVLPTRKA</sequence>
<feature type="binding site" evidence="5">
    <location>
        <position position="139"/>
    </location>
    <ligand>
        <name>Zn(2+)</name>
        <dbReference type="ChEBI" id="CHEBI:29105"/>
        <note>catalytic</note>
    </ligand>
</feature>
<dbReference type="GeneID" id="5719128"/>
<comment type="similarity">
    <text evidence="1">Belongs to the cytidine and deoxycytidylate deaminase family.</text>
</comment>
<dbReference type="Gene3D" id="3.40.140.10">
    <property type="entry name" value="Cytidine Deaminase, domain 2"/>
    <property type="match status" value="2"/>
</dbReference>
<comment type="cofactor">
    <cofactor evidence="5">
        <name>Zn(2+)</name>
        <dbReference type="ChEBI" id="CHEBI:29105"/>
    </cofactor>
    <text evidence="5">Binds 1 zinc ion.</text>
</comment>
<evidence type="ECO:0000259" key="7">
    <source>
        <dbReference type="PROSITE" id="PS51747"/>
    </source>
</evidence>
<dbReference type="PIRSF" id="PIRSF006334">
    <property type="entry name" value="Cdd_plus_pseudo"/>
    <property type="match status" value="1"/>
</dbReference>
<evidence type="ECO:0000256" key="5">
    <source>
        <dbReference type="PIRSR" id="PIRSR006334-3"/>
    </source>
</evidence>
<dbReference type="AlphaFoldDB" id="A0A2K3CZM2"/>
<organism evidence="8 9">
    <name type="scientific">Chlamydomonas reinhardtii</name>
    <name type="common">Chlamydomonas smithii</name>
    <dbReference type="NCBI Taxonomy" id="3055"/>
    <lineage>
        <taxon>Eukaryota</taxon>
        <taxon>Viridiplantae</taxon>
        <taxon>Chlorophyta</taxon>
        <taxon>core chlorophytes</taxon>
        <taxon>Chlorophyceae</taxon>
        <taxon>CS clade</taxon>
        <taxon>Chlamydomonadales</taxon>
        <taxon>Chlamydomonadaceae</taxon>
        <taxon>Chlamydomonas</taxon>
    </lineage>
</organism>
<dbReference type="FunCoup" id="A0A2K3CZM2">
    <property type="interactions" value="122"/>
</dbReference>
<dbReference type="CDD" id="cd01283">
    <property type="entry name" value="cytidine_deaminase"/>
    <property type="match status" value="2"/>
</dbReference>
<evidence type="ECO:0000256" key="1">
    <source>
        <dbReference type="ARBA" id="ARBA00006576"/>
    </source>
</evidence>
<dbReference type="Pfam" id="PF00383">
    <property type="entry name" value="dCMP_cyt_deam_1"/>
    <property type="match status" value="1"/>
</dbReference>
<dbReference type="PROSITE" id="PS51747">
    <property type="entry name" value="CYT_DCMP_DEAMINASES_2"/>
    <property type="match status" value="2"/>
</dbReference>
<comment type="subunit">
    <text evidence="2">Homodimer.</text>
</comment>
<dbReference type="InParanoid" id="A0A2K3CZM2"/>
<dbReference type="STRING" id="3055.A0A2K3CZM2"/>
<dbReference type="Gramene" id="PNW73736">
    <property type="protein sequence ID" value="PNW73736"/>
    <property type="gene ID" value="CHLRE_13g570550v5"/>
</dbReference>
<dbReference type="PANTHER" id="PTHR11644:SF2">
    <property type="entry name" value="CYTIDINE DEAMINASE"/>
    <property type="match status" value="1"/>
</dbReference>
<dbReference type="SUPFAM" id="SSF53927">
    <property type="entry name" value="Cytidine deaminase-like"/>
    <property type="match status" value="2"/>
</dbReference>
<feature type="binding site" evidence="5">
    <location>
        <position position="142"/>
    </location>
    <ligand>
        <name>Zn(2+)</name>
        <dbReference type="ChEBI" id="CHEBI:29105"/>
        <note>catalytic</note>
    </ligand>
</feature>
<dbReference type="RefSeq" id="XP_042917340.1">
    <property type="nucleotide sequence ID" value="XM_043069365.1"/>
</dbReference>
<feature type="active site" description="Proton donor" evidence="3">
    <location>
        <position position="114"/>
    </location>
</feature>
<dbReference type="InterPro" id="IPR013171">
    <property type="entry name" value="Cyd/dCyd_deaminase_Zn-bd"/>
</dbReference>
<protein>
    <recommendedName>
        <fullName evidence="7">CMP/dCMP-type deaminase domain-containing protein</fullName>
    </recommendedName>
</protein>
<accession>A0A2K3CZM2</accession>
<feature type="region of interest" description="Disordered" evidence="6">
    <location>
        <begin position="1"/>
        <end position="31"/>
    </location>
</feature>
<dbReference type="OMA" id="NYSPCGH"/>
<dbReference type="OrthoDB" id="414540at2759"/>
<dbReference type="KEGG" id="cre:CHLRE_13g570550v5"/>
<dbReference type="EMBL" id="CM008974">
    <property type="protein sequence ID" value="PNW73736.1"/>
    <property type="molecule type" value="Genomic_DNA"/>
</dbReference>
<dbReference type="GO" id="GO:0008270">
    <property type="term" value="F:zinc ion binding"/>
    <property type="evidence" value="ECO:0000318"/>
    <property type="project" value="GO_Central"/>
</dbReference>
<dbReference type="PaxDb" id="3055-EDP08979"/>
<dbReference type="Pfam" id="PF08211">
    <property type="entry name" value="dCMP_cyt_deam_2"/>
    <property type="match status" value="1"/>
</dbReference>
<dbReference type="InterPro" id="IPR002125">
    <property type="entry name" value="CMP_dCMP_dom"/>
</dbReference>
<feature type="domain" description="CMP/dCMP-type deaminase" evidence="7">
    <location>
        <begin position="216"/>
        <end position="330"/>
    </location>
</feature>
<evidence type="ECO:0000256" key="6">
    <source>
        <dbReference type="SAM" id="MobiDB-lite"/>
    </source>
</evidence>
<feature type="domain" description="CMP/dCMP-type deaminase" evidence="7">
    <location>
        <begin position="58"/>
        <end position="179"/>
    </location>
</feature>
<feature type="compositionally biased region" description="Low complexity" evidence="6">
    <location>
        <begin position="8"/>
        <end position="18"/>
    </location>
</feature>
<evidence type="ECO:0000313" key="9">
    <source>
        <dbReference type="Proteomes" id="UP000006906"/>
    </source>
</evidence>
<evidence type="ECO:0000256" key="4">
    <source>
        <dbReference type="PIRSR" id="PIRSR006334-2"/>
    </source>
</evidence>